<dbReference type="EMBL" id="JAVLAQ010000006">
    <property type="protein sequence ID" value="MDT6991955.1"/>
    <property type="molecule type" value="Genomic_DNA"/>
</dbReference>
<dbReference type="InterPro" id="IPR005021">
    <property type="entry name" value="Terminase_largesu-like"/>
</dbReference>
<dbReference type="GO" id="GO:0004519">
    <property type="term" value="F:endonuclease activity"/>
    <property type="evidence" value="ECO:0007669"/>
    <property type="project" value="InterPro"/>
</dbReference>
<dbReference type="Pfam" id="PF03354">
    <property type="entry name" value="TerL_ATPase"/>
    <property type="match status" value="1"/>
</dbReference>
<evidence type="ECO:0000259" key="2">
    <source>
        <dbReference type="Pfam" id="PF20441"/>
    </source>
</evidence>
<dbReference type="RefSeq" id="WP_313890749.1">
    <property type="nucleotide sequence ID" value="NZ_JAVLAQ010000006.1"/>
</dbReference>
<dbReference type="InterPro" id="IPR046461">
    <property type="entry name" value="TerL_ATPase"/>
</dbReference>
<dbReference type="PANTHER" id="PTHR41287:SF1">
    <property type="entry name" value="PROTEIN YMFN"/>
    <property type="match status" value="1"/>
</dbReference>
<name>A0AAW8W1Z7_LACPE</name>
<organism evidence="3 4">
    <name type="scientific">Lactiplantibacillus pentosus</name>
    <name type="common">Lactobacillus pentosus</name>
    <dbReference type="NCBI Taxonomy" id="1589"/>
    <lineage>
        <taxon>Bacteria</taxon>
        <taxon>Bacillati</taxon>
        <taxon>Bacillota</taxon>
        <taxon>Bacilli</taxon>
        <taxon>Lactobacillales</taxon>
        <taxon>Lactobacillaceae</taxon>
        <taxon>Lactiplantibacillus</taxon>
    </lineage>
</organism>
<proteinExistence type="predicted"/>
<dbReference type="Gene3D" id="3.40.50.300">
    <property type="entry name" value="P-loop containing nucleotide triphosphate hydrolases"/>
    <property type="match status" value="1"/>
</dbReference>
<dbReference type="Pfam" id="PF20441">
    <property type="entry name" value="TerL_nuclease"/>
    <property type="match status" value="1"/>
</dbReference>
<evidence type="ECO:0000313" key="4">
    <source>
        <dbReference type="Proteomes" id="UP001267003"/>
    </source>
</evidence>
<feature type="domain" description="Terminase large subunit-like ATPase" evidence="1">
    <location>
        <begin position="117"/>
        <end position="298"/>
    </location>
</feature>
<accession>A0AAW8W1Z7</accession>
<dbReference type="InterPro" id="IPR046462">
    <property type="entry name" value="TerL_nuclease"/>
</dbReference>
<dbReference type="PANTHER" id="PTHR41287">
    <property type="match status" value="1"/>
</dbReference>
<sequence length="642" mass="72981">MTQLTSSKDEIKEFDFNKTGVEPDLEYAELNSQHYWDDIKATYKDPATKYAIKVLSGQQVAGRKIKLAMFRHLNDLKRSQLDSFPYNYDLKAVRSIIKFSKLCPDVESGIPTPLLLWQDAILALINGWRSKKTSEKRFTYVYLSIGRTNGKTYLVNILLTYAYLIENQGKKNLDFAYVGTNDKISKKGMRYLSSTLDYLGQNLEPFKRLIDEQNIAASADLIQSFSNKSQILRLTAGSGKFDSLHATLSVLDEYGDPAYSDGVISRMSSGNVHQFNKQIIATSSAYQNSNVPMYSDYKRLSKTVSEDNNRQSDDQLFLCWEQDSLDETSKPELWVKSNPLLDLPSMHDRLMAGLNAEKDRQESAGRLTWFQNRNLNCWLKVSQSKFLELDDINKAVSDVPFSIDNRDVYAGLDLSHLDDDSSLAFLFPYFDDGKQKVHIIQHSFVPTAHSQGSIEIKSKRDGINYQLAHDKGFASISHNADGFIDDDEIATYFNEYVEQHNLNVKAFVYDAWTAKVLIDMLEAANPEIPFISLAQKVSSLDQPTRLLEKMFIRGLVTFNDDPIMVASLSNAITWPTNAGIKIDKYAKSQKIDCVDAIIDALSESQYWYTDPNRNEPEVTSKHPFKGKSNEDVSDYFINNFGF</sequence>
<dbReference type="Proteomes" id="UP001267003">
    <property type="component" value="Unassembled WGS sequence"/>
</dbReference>
<comment type="caution">
    <text evidence="3">The sequence shown here is derived from an EMBL/GenBank/DDBJ whole genome shotgun (WGS) entry which is preliminary data.</text>
</comment>
<reference evidence="3" key="1">
    <citation type="submission" date="2023-08" db="EMBL/GenBank/DDBJ databases">
        <authorList>
            <person name="Page C.A."/>
            <person name="Perez-Diaz I.M."/>
        </authorList>
    </citation>
    <scope>NUCLEOTIDE SEQUENCE</scope>
    <source>
        <strain evidence="3">7.8.46</strain>
    </source>
</reference>
<dbReference type="InterPro" id="IPR027417">
    <property type="entry name" value="P-loop_NTPase"/>
</dbReference>
<feature type="domain" description="Terminase large subunit-like endonuclease" evidence="2">
    <location>
        <begin position="317"/>
        <end position="603"/>
    </location>
</feature>
<protein>
    <submittedName>
        <fullName evidence="3">Terminase large subunit</fullName>
    </submittedName>
</protein>
<evidence type="ECO:0000259" key="1">
    <source>
        <dbReference type="Pfam" id="PF03354"/>
    </source>
</evidence>
<gene>
    <name evidence="3" type="ORF">RI536_18155</name>
</gene>
<evidence type="ECO:0000313" key="3">
    <source>
        <dbReference type="EMBL" id="MDT6991955.1"/>
    </source>
</evidence>
<dbReference type="AlphaFoldDB" id="A0AAW8W1Z7"/>